<dbReference type="Gene3D" id="3.40.50.720">
    <property type="entry name" value="NAD(P)-binding Rossmann-like Domain"/>
    <property type="match status" value="1"/>
</dbReference>
<dbReference type="InterPro" id="IPR000683">
    <property type="entry name" value="Gfo/Idh/MocA-like_OxRdtase_N"/>
</dbReference>
<comment type="caution">
    <text evidence="3">The sequence shown here is derived from an EMBL/GenBank/DDBJ whole genome shotgun (WGS) entry which is preliminary data.</text>
</comment>
<dbReference type="RefSeq" id="WP_213527277.1">
    <property type="nucleotide sequence ID" value="NZ_BOVJ01000017.1"/>
</dbReference>
<evidence type="ECO:0008006" key="5">
    <source>
        <dbReference type="Google" id="ProtNLM"/>
    </source>
</evidence>
<feature type="domain" description="GFO/IDH/MocA-like oxidoreductase" evidence="2">
    <location>
        <begin position="154"/>
        <end position="244"/>
    </location>
</feature>
<proteinExistence type="predicted"/>
<dbReference type="SUPFAM" id="SSF51735">
    <property type="entry name" value="NAD(P)-binding Rossmann-fold domains"/>
    <property type="match status" value="1"/>
</dbReference>
<dbReference type="EMBL" id="BOVJ01000017">
    <property type="protein sequence ID" value="GIQ62015.1"/>
    <property type="molecule type" value="Genomic_DNA"/>
</dbReference>
<dbReference type="SUPFAM" id="SSF55347">
    <property type="entry name" value="Glyceraldehyde-3-phosphate dehydrogenase-like, C-terminal domain"/>
    <property type="match status" value="1"/>
</dbReference>
<dbReference type="Gene3D" id="3.30.360.10">
    <property type="entry name" value="Dihydrodipicolinate Reductase, domain 2"/>
    <property type="match status" value="1"/>
</dbReference>
<sequence length="331" mass="35946">MGNVRIGFIGVGGMAEHHIKKLQKIGHAELTAVYDANPARMNEIAERYGAAPFGSADELLDSGAIDALFLCTPQFTRGAVEKKAAANGIHLFAEKPIGLDLEQARTNSRLILESGIIHAVGYCLRYLETVQKAKAYLADKTPDMVLAYRIGSLPPVRWFHQMEQSGGQLVDQSTHQVDLVRYVAGEFRDVQARYAQRSIRNEAPDATIPDVGVVSFSLQSGAIGTINTGCMSRRFGRAEVEVIGPDFYVSLDGNGTSLTIVDDQQNISEKCGTDFYFEQDRAFVEAVRTGRQELVRCGFDDALATLEVTLAANESARTGRQVAIGASKAAV</sequence>
<dbReference type="Pfam" id="PF22725">
    <property type="entry name" value="GFO_IDH_MocA_C3"/>
    <property type="match status" value="1"/>
</dbReference>
<reference evidence="3 4" key="1">
    <citation type="submission" date="2021-04" db="EMBL/GenBank/DDBJ databases">
        <title>Draft genome sequence of Paenibacillus cisolokensis, LC2-13A.</title>
        <authorList>
            <person name="Uke A."/>
            <person name="Chhe C."/>
            <person name="Baramee S."/>
            <person name="Kosugi A."/>
        </authorList>
    </citation>
    <scope>NUCLEOTIDE SEQUENCE [LARGE SCALE GENOMIC DNA]</scope>
    <source>
        <strain evidence="3 4">LC2-13A</strain>
    </source>
</reference>
<evidence type="ECO:0000259" key="1">
    <source>
        <dbReference type="Pfam" id="PF01408"/>
    </source>
</evidence>
<dbReference type="PANTHER" id="PTHR43377:SF1">
    <property type="entry name" value="BILIVERDIN REDUCTASE A"/>
    <property type="match status" value="1"/>
</dbReference>
<dbReference type="Pfam" id="PF01408">
    <property type="entry name" value="GFO_IDH_MocA"/>
    <property type="match status" value="1"/>
</dbReference>
<dbReference type="InterPro" id="IPR051450">
    <property type="entry name" value="Gfo/Idh/MocA_Oxidoreductases"/>
</dbReference>
<evidence type="ECO:0000313" key="3">
    <source>
        <dbReference type="EMBL" id="GIQ62015.1"/>
    </source>
</evidence>
<dbReference type="InterPro" id="IPR055170">
    <property type="entry name" value="GFO_IDH_MocA-like_dom"/>
</dbReference>
<dbReference type="InterPro" id="IPR036291">
    <property type="entry name" value="NAD(P)-bd_dom_sf"/>
</dbReference>
<evidence type="ECO:0000259" key="2">
    <source>
        <dbReference type="Pfam" id="PF22725"/>
    </source>
</evidence>
<gene>
    <name evidence="3" type="ORF">PACILC2_05830</name>
</gene>
<organism evidence="3 4">
    <name type="scientific">Paenibacillus cisolokensis</name>
    <dbReference type="NCBI Taxonomy" id="1658519"/>
    <lineage>
        <taxon>Bacteria</taxon>
        <taxon>Bacillati</taxon>
        <taxon>Bacillota</taxon>
        <taxon>Bacilli</taxon>
        <taxon>Bacillales</taxon>
        <taxon>Paenibacillaceae</taxon>
        <taxon>Paenibacillus</taxon>
    </lineage>
</organism>
<dbReference type="PANTHER" id="PTHR43377">
    <property type="entry name" value="BILIVERDIN REDUCTASE A"/>
    <property type="match status" value="1"/>
</dbReference>
<evidence type="ECO:0000313" key="4">
    <source>
        <dbReference type="Proteomes" id="UP000680304"/>
    </source>
</evidence>
<protein>
    <recommendedName>
        <fullName evidence="5">Oxidoreductase</fullName>
    </recommendedName>
</protein>
<name>A0ABQ4N1F7_9BACL</name>
<keyword evidence="4" id="KW-1185">Reference proteome</keyword>
<accession>A0ABQ4N1F7</accession>
<dbReference type="Proteomes" id="UP000680304">
    <property type="component" value="Unassembled WGS sequence"/>
</dbReference>
<feature type="domain" description="Gfo/Idh/MocA-like oxidoreductase N-terminal" evidence="1">
    <location>
        <begin position="4"/>
        <end position="122"/>
    </location>
</feature>